<dbReference type="InterPro" id="IPR041916">
    <property type="entry name" value="Anti_sigma_zinc_sf"/>
</dbReference>
<dbReference type="OrthoDB" id="2988517at2"/>
<feature type="region of interest" description="Disordered" evidence="1">
    <location>
        <begin position="74"/>
        <end position="108"/>
    </location>
</feature>
<name>A0A1G8ZA82_9GAMM</name>
<evidence type="ECO:0000259" key="2">
    <source>
        <dbReference type="Pfam" id="PF12973"/>
    </source>
</evidence>
<dbReference type="Gene3D" id="2.60.120.10">
    <property type="entry name" value="Jelly Rolls"/>
    <property type="match status" value="1"/>
</dbReference>
<sequence length="236" mass="25865">MIRHHPDSNMLLEYASGSLPWAMSLAVSAHLQLCPHCRRASEQLNEIGGGLLEDSAPQATSGAALAQLMERIDQEPQQGEPQHADSPAGEGAPVSRRNTRDDRDPALARLPQVIRKLLGGNRPLKWRRVSPALKMSRLHTGQDQYEVAFHRISRGGKVAEHDHRGREVTLVLYGSFSDADGVYSPGDFLLREPGEVHRPIATQDQECLCLSVVEAPVSVTGPLGWLVNPLLSFRPA</sequence>
<dbReference type="NCBIfam" id="TIGR02451">
    <property type="entry name" value="anti_sig_ChrR"/>
    <property type="match status" value="1"/>
</dbReference>
<dbReference type="CDD" id="cd20301">
    <property type="entry name" value="cupin_ChrR"/>
    <property type="match status" value="1"/>
</dbReference>
<dbReference type="Proteomes" id="UP000199305">
    <property type="component" value="Unassembled WGS sequence"/>
</dbReference>
<organism evidence="3 4">
    <name type="scientific">Microbulbifer yueqingensis</name>
    <dbReference type="NCBI Taxonomy" id="658219"/>
    <lineage>
        <taxon>Bacteria</taxon>
        <taxon>Pseudomonadati</taxon>
        <taxon>Pseudomonadota</taxon>
        <taxon>Gammaproteobacteria</taxon>
        <taxon>Cellvibrionales</taxon>
        <taxon>Microbulbiferaceae</taxon>
        <taxon>Microbulbifer</taxon>
    </lineage>
</organism>
<dbReference type="STRING" id="658219.SAMN05216212_1537"/>
<dbReference type="InterPro" id="IPR025979">
    <property type="entry name" value="ChrR-like_cupin_dom"/>
</dbReference>
<evidence type="ECO:0000313" key="4">
    <source>
        <dbReference type="Proteomes" id="UP000199305"/>
    </source>
</evidence>
<dbReference type="Pfam" id="PF12973">
    <property type="entry name" value="Cupin_7"/>
    <property type="match status" value="1"/>
</dbReference>
<gene>
    <name evidence="3" type="ORF">SAMN05216212_1537</name>
</gene>
<keyword evidence="4" id="KW-1185">Reference proteome</keyword>
<reference evidence="4" key="1">
    <citation type="submission" date="2016-10" db="EMBL/GenBank/DDBJ databases">
        <authorList>
            <person name="Varghese N."/>
            <person name="Submissions S."/>
        </authorList>
    </citation>
    <scope>NUCLEOTIDE SEQUENCE [LARGE SCALE GENOMIC DNA]</scope>
    <source>
        <strain evidence="4">CGMCC 1.10658</strain>
    </source>
</reference>
<dbReference type="SUPFAM" id="SSF51182">
    <property type="entry name" value="RmlC-like cupins"/>
    <property type="match status" value="1"/>
</dbReference>
<feature type="domain" description="ChrR-like cupin" evidence="2">
    <location>
        <begin position="124"/>
        <end position="210"/>
    </location>
</feature>
<dbReference type="AlphaFoldDB" id="A0A1G8ZA82"/>
<dbReference type="Gene3D" id="1.10.10.1320">
    <property type="entry name" value="Anti-sigma factor, zinc-finger domain"/>
    <property type="match status" value="1"/>
</dbReference>
<dbReference type="InterPro" id="IPR011051">
    <property type="entry name" value="RmlC_Cupin_sf"/>
</dbReference>
<accession>A0A1G8ZA82</accession>
<evidence type="ECO:0000256" key="1">
    <source>
        <dbReference type="SAM" id="MobiDB-lite"/>
    </source>
</evidence>
<dbReference type="InterPro" id="IPR014710">
    <property type="entry name" value="RmlC-like_jellyroll"/>
</dbReference>
<dbReference type="EMBL" id="FNFH01000003">
    <property type="protein sequence ID" value="SDK11982.1"/>
    <property type="molecule type" value="Genomic_DNA"/>
</dbReference>
<proteinExistence type="predicted"/>
<protein>
    <submittedName>
        <fullName evidence="3">Anti-ECFsigma factor, ChrR</fullName>
    </submittedName>
</protein>
<evidence type="ECO:0000313" key="3">
    <source>
        <dbReference type="EMBL" id="SDK11982.1"/>
    </source>
</evidence>
<dbReference type="InterPro" id="IPR012807">
    <property type="entry name" value="Anti-sigma_ChrR"/>
</dbReference>
<dbReference type="RefSeq" id="WP_091511342.1">
    <property type="nucleotide sequence ID" value="NZ_FNFH01000003.1"/>
</dbReference>